<dbReference type="RefSeq" id="WP_095486547.1">
    <property type="nucleotide sequence ID" value="NZ_CP088151.1"/>
</dbReference>
<dbReference type="GO" id="GO:0005737">
    <property type="term" value="C:cytoplasm"/>
    <property type="evidence" value="ECO:0007669"/>
    <property type="project" value="UniProtKB-SubCell"/>
</dbReference>
<evidence type="ECO:0000256" key="3">
    <source>
        <dbReference type="HAMAP-Rule" id="MF_00580"/>
    </source>
</evidence>
<dbReference type="SUPFAM" id="SSF50129">
    <property type="entry name" value="GroES-like"/>
    <property type="match status" value="1"/>
</dbReference>
<protein>
    <recommendedName>
        <fullName evidence="3">Co-chaperonin GroES</fullName>
    </recommendedName>
    <alternativeName>
        <fullName evidence="3">10 kDa chaperonin</fullName>
    </alternativeName>
    <alternativeName>
        <fullName evidence="3">Chaperonin-10</fullName>
        <shortName evidence="3">Cpn10</shortName>
    </alternativeName>
</protein>
<dbReference type="EMBL" id="NPKI01000026">
    <property type="protein sequence ID" value="PAQ00414.1"/>
    <property type="molecule type" value="Genomic_DNA"/>
</dbReference>
<comment type="function">
    <text evidence="3 4">Together with the chaperonin GroEL, plays an essential role in assisting protein folding. The GroEL-GroES system forms a nano-cage that allows encapsulation of the non-native substrate proteins and provides a physical environment optimized to promote and accelerate protein folding. GroES binds to the apical surface of the GroEL ring, thereby capping the opening of the GroEL channel.</text>
</comment>
<dbReference type="NCBIfam" id="NF001531">
    <property type="entry name" value="PRK00364.2-2"/>
    <property type="match status" value="1"/>
</dbReference>
<dbReference type="Proteomes" id="UP000216215">
    <property type="component" value="Unassembled WGS sequence"/>
</dbReference>
<dbReference type="NCBIfam" id="NF001527">
    <property type="entry name" value="PRK00364.1-2"/>
    <property type="match status" value="1"/>
</dbReference>
<evidence type="ECO:0000256" key="1">
    <source>
        <dbReference type="ARBA" id="ARBA00006975"/>
    </source>
</evidence>
<dbReference type="GO" id="GO:0005524">
    <property type="term" value="F:ATP binding"/>
    <property type="evidence" value="ECO:0007669"/>
    <property type="project" value="InterPro"/>
</dbReference>
<dbReference type="InterPro" id="IPR011032">
    <property type="entry name" value="GroES-like_sf"/>
</dbReference>
<dbReference type="AlphaFoldDB" id="A0AB36R7K7"/>
<comment type="similarity">
    <text evidence="1 3 4">Belongs to the GroES chaperonin family.</text>
</comment>
<dbReference type="PANTHER" id="PTHR10772">
    <property type="entry name" value="10 KDA HEAT SHOCK PROTEIN"/>
    <property type="match status" value="1"/>
</dbReference>
<keyword evidence="6" id="KW-1185">Reference proteome</keyword>
<dbReference type="SMART" id="SM00883">
    <property type="entry name" value="Cpn10"/>
    <property type="match status" value="1"/>
</dbReference>
<evidence type="ECO:0000256" key="4">
    <source>
        <dbReference type="RuleBase" id="RU000535"/>
    </source>
</evidence>
<dbReference type="HAMAP" id="MF_00580">
    <property type="entry name" value="CH10"/>
    <property type="match status" value="1"/>
</dbReference>
<proteinExistence type="inferred from homology"/>
<keyword evidence="3" id="KW-0963">Cytoplasm</keyword>
<dbReference type="InterPro" id="IPR037124">
    <property type="entry name" value="Chaperonin_GroES_sf"/>
</dbReference>
<reference evidence="6" key="1">
    <citation type="submission" date="2017-08" db="EMBL/GenBank/DDBJ databases">
        <title>Mesorhizobium wenxinae sp. nov., a novel rhizobial species isolated from root nodules of chickpea (Cicer arietinum L.).</title>
        <authorList>
            <person name="Zhang J."/>
        </authorList>
    </citation>
    <scope>NUCLEOTIDE SEQUENCE [LARGE SCALE GENOMIC DNA]</scope>
    <source>
        <strain evidence="6">USDA 3392</strain>
    </source>
</reference>
<dbReference type="NCBIfam" id="NF001533">
    <property type="entry name" value="PRK00364.2-4"/>
    <property type="match status" value="1"/>
</dbReference>
<dbReference type="GO" id="GO:0044183">
    <property type="term" value="F:protein folding chaperone"/>
    <property type="evidence" value="ECO:0007669"/>
    <property type="project" value="InterPro"/>
</dbReference>
<accession>A0AB36R7K7</accession>
<dbReference type="Gene3D" id="2.30.33.40">
    <property type="entry name" value="GroES chaperonin"/>
    <property type="match status" value="1"/>
</dbReference>
<dbReference type="CDD" id="cd00320">
    <property type="entry name" value="cpn10"/>
    <property type="match status" value="1"/>
</dbReference>
<gene>
    <name evidence="3" type="primary">groES</name>
    <name evidence="3" type="synonym">groS</name>
    <name evidence="5" type="ORF">CIT25_21700</name>
</gene>
<comment type="caution">
    <text evidence="5">The sequence shown here is derived from an EMBL/GenBank/DDBJ whole genome shotgun (WGS) entry which is preliminary data.</text>
</comment>
<dbReference type="InterPro" id="IPR018369">
    <property type="entry name" value="Chaprnonin_Cpn10_CS"/>
</dbReference>
<evidence type="ECO:0000313" key="5">
    <source>
        <dbReference type="EMBL" id="PAQ00414.1"/>
    </source>
</evidence>
<dbReference type="NCBIfam" id="NF001529">
    <property type="entry name" value="PRK00364.1-5"/>
    <property type="match status" value="1"/>
</dbReference>
<dbReference type="Pfam" id="PF00166">
    <property type="entry name" value="Cpn10"/>
    <property type="match status" value="1"/>
</dbReference>
<dbReference type="PRINTS" id="PR00297">
    <property type="entry name" value="CHAPERONIN10"/>
</dbReference>
<keyword evidence="2 3" id="KW-0143">Chaperone</keyword>
<dbReference type="GO" id="GO:0051087">
    <property type="term" value="F:protein-folding chaperone binding"/>
    <property type="evidence" value="ECO:0007669"/>
    <property type="project" value="TreeGrafter"/>
</dbReference>
<dbReference type="PANTHER" id="PTHR10772:SF58">
    <property type="entry name" value="CO-CHAPERONIN GROES"/>
    <property type="match status" value="1"/>
</dbReference>
<dbReference type="FunFam" id="2.30.33.40:FF:000001">
    <property type="entry name" value="10 kDa chaperonin"/>
    <property type="match status" value="1"/>
</dbReference>
<evidence type="ECO:0000256" key="2">
    <source>
        <dbReference type="ARBA" id="ARBA00023186"/>
    </source>
</evidence>
<comment type="subunit">
    <text evidence="3">Heptamer of 7 subunits arranged in a ring. Interacts with the chaperonin GroEL.</text>
</comment>
<name>A0AB36R7K7_9HYPH</name>
<dbReference type="InterPro" id="IPR020818">
    <property type="entry name" value="Chaperonin_GroES"/>
</dbReference>
<evidence type="ECO:0000313" key="6">
    <source>
        <dbReference type="Proteomes" id="UP000216215"/>
    </source>
</evidence>
<sequence length="112" mass="12013">MKFRPLHDRVVIRRAESDTKSKGGIIIPDNAKEKPQEGEVIAVGPGARDESGALIALDVKAGDLILFGKWSGTEVKIDGEDLLIMKEADIMGIIDKSEMGITDKIVAAKKAA</sequence>
<dbReference type="GO" id="GO:0051082">
    <property type="term" value="F:unfolded protein binding"/>
    <property type="evidence" value="ECO:0007669"/>
    <property type="project" value="TreeGrafter"/>
</dbReference>
<dbReference type="PROSITE" id="PS00681">
    <property type="entry name" value="CHAPERONINS_CPN10"/>
    <property type="match status" value="1"/>
</dbReference>
<comment type="subcellular location">
    <subcellularLocation>
        <location evidence="3">Cytoplasm</location>
    </subcellularLocation>
</comment>
<organism evidence="5 6">
    <name type="scientific">Mesorhizobium mediterraneum</name>
    <dbReference type="NCBI Taxonomy" id="43617"/>
    <lineage>
        <taxon>Bacteria</taxon>
        <taxon>Pseudomonadati</taxon>
        <taxon>Pseudomonadota</taxon>
        <taxon>Alphaproteobacteria</taxon>
        <taxon>Hyphomicrobiales</taxon>
        <taxon>Phyllobacteriaceae</taxon>
        <taxon>Mesorhizobium</taxon>
    </lineage>
</organism>
<dbReference type="GO" id="GO:0046872">
    <property type="term" value="F:metal ion binding"/>
    <property type="evidence" value="ECO:0007669"/>
    <property type="project" value="TreeGrafter"/>
</dbReference>